<evidence type="ECO:0000259" key="1">
    <source>
        <dbReference type="Pfam" id="PF09413"/>
    </source>
</evidence>
<comment type="caution">
    <text evidence="2">The sequence shown here is derived from an EMBL/GenBank/DDBJ whole genome shotgun (WGS) entry which is preliminary data.</text>
</comment>
<dbReference type="SUPFAM" id="SSF54913">
    <property type="entry name" value="GlnB-like"/>
    <property type="match status" value="1"/>
</dbReference>
<proteinExistence type="predicted"/>
<dbReference type="Proteomes" id="UP000248987">
    <property type="component" value="Unassembled WGS sequence"/>
</dbReference>
<dbReference type="Pfam" id="PF09413">
    <property type="entry name" value="DUF2007"/>
    <property type="match status" value="1"/>
</dbReference>
<sequence>MSDIKIYSGTSQVRVMEIKNLLENEGIAFHEMNKLDSSYAGLLGEIQLFVSEADAEKAQLILDSRTK</sequence>
<accession>A0A1A7R2N2</accession>
<feature type="domain" description="DUF2007" evidence="1">
    <location>
        <begin position="4"/>
        <end position="64"/>
    </location>
</feature>
<dbReference type="RefSeq" id="WP_066431306.1">
    <property type="nucleotide sequence ID" value="NZ_LZRN01000006.1"/>
</dbReference>
<dbReference type="AlphaFoldDB" id="A0A1A7R2N2"/>
<organism evidence="2 3">
    <name type="scientific">Gelidibacter algens</name>
    <dbReference type="NCBI Taxonomy" id="49280"/>
    <lineage>
        <taxon>Bacteria</taxon>
        <taxon>Pseudomonadati</taxon>
        <taxon>Bacteroidota</taxon>
        <taxon>Flavobacteriia</taxon>
        <taxon>Flavobacteriales</taxon>
        <taxon>Flavobacteriaceae</taxon>
        <taxon>Gelidibacter</taxon>
    </lineage>
</organism>
<gene>
    <name evidence="2" type="ORF">LX77_00910</name>
</gene>
<dbReference type="OrthoDB" id="1453578at2"/>
<evidence type="ECO:0000313" key="2">
    <source>
        <dbReference type="EMBL" id="RAJ26655.1"/>
    </source>
</evidence>
<dbReference type="InterPro" id="IPR011322">
    <property type="entry name" value="N-reg_PII-like_a/b"/>
</dbReference>
<protein>
    <submittedName>
        <fullName evidence="2">Putative signal transducing protein</fullName>
    </submittedName>
</protein>
<dbReference type="EMBL" id="QLLQ01000002">
    <property type="protein sequence ID" value="RAJ26655.1"/>
    <property type="molecule type" value="Genomic_DNA"/>
</dbReference>
<reference evidence="2 3" key="1">
    <citation type="submission" date="2018-06" db="EMBL/GenBank/DDBJ databases">
        <title>Genomic Encyclopedia of Archaeal and Bacterial Type Strains, Phase II (KMG-II): from individual species to whole genera.</title>
        <authorList>
            <person name="Goeker M."/>
        </authorList>
    </citation>
    <scope>NUCLEOTIDE SEQUENCE [LARGE SCALE GENOMIC DNA]</scope>
    <source>
        <strain evidence="2 3">DSM 12408</strain>
    </source>
</reference>
<evidence type="ECO:0000313" key="3">
    <source>
        <dbReference type="Proteomes" id="UP000248987"/>
    </source>
</evidence>
<keyword evidence="3" id="KW-1185">Reference proteome</keyword>
<name>A0A1A7R2N2_9FLAO</name>
<dbReference type="InterPro" id="IPR018551">
    <property type="entry name" value="DUF2007"/>
</dbReference>